<dbReference type="InterPro" id="IPR029044">
    <property type="entry name" value="Nucleotide-diphossugar_trans"/>
</dbReference>
<dbReference type="eggNOG" id="COG1216">
    <property type="taxonomic scope" value="Bacteria"/>
</dbReference>
<dbReference type="AlphaFoldDB" id="A1VS55"/>
<proteinExistence type="predicted"/>
<sequence length="266" mass="30307">MKISIVTISFNQAKYLRRCIESVLNQNFKNIEYIVVDPGSTDGSREIIESYGSSIIKIFEKDKGPADGLNIGFSKATGDIFCYLNSDDEFIDGALALVEKYFLDKNHVDVLCGHGHVIDGGSDYKRRIFSDSFSLKAAAYGASLAIQPSTFFRKEIYRSIGGFNIENRSNWDDELLIDMALKGAEIEVVNEFLSCYRVHGESITGTGRLESMHHTHTRQMFLKIMRRPYTGYDDYFSQYYRIMKHIKNPIATFERIIHGPIFGTQK</sequence>
<dbReference type="Proteomes" id="UP000000644">
    <property type="component" value="Chromosome"/>
</dbReference>
<dbReference type="InterPro" id="IPR001173">
    <property type="entry name" value="Glyco_trans_2-like"/>
</dbReference>
<dbReference type="CDD" id="cd06433">
    <property type="entry name" value="GT_2_WfgS_like"/>
    <property type="match status" value="1"/>
</dbReference>
<protein>
    <submittedName>
        <fullName evidence="2">Glycosyl transferase, family 2</fullName>
    </submittedName>
</protein>
<dbReference type="SUPFAM" id="SSF53448">
    <property type="entry name" value="Nucleotide-diphospho-sugar transferases"/>
    <property type="match status" value="1"/>
</dbReference>
<dbReference type="Pfam" id="PF00535">
    <property type="entry name" value="Glycos_transf_2"/>
    <property type="match status" value="1"/>
</dbReference>
<reference evidence="3" key="1">
    <citation type="journal article" date="2009" name="Environ. Microbiol.">
        <title>The genome of Polaromonas naphthalenivorans strain CJ2, isolated from coal tar-contaminated sediment, reveals physiological and metabolic versatility and evolution through extensive horizontal gene transfer.</title>
        <authorList>
            <person name="Yagi J.M."/>
            <person name="Sims D."/>
            <person name="Brettin T."/>
            <person name="Bruce D."/>
            <person name="Madsen E.L."/>
        </authorList>
    </citation>
    <scope>NUCLEOTIDE SEQUENCE [LARGE SCALE GENOMIC DNA]</scope>
    <source>
        <strain evidence="3">CJ2</strain>
    </source>
</reference>
<dbReference type="RefSeq" id="WP_011802554.1">
    <property type="nucleotide sequence ID" value="NC_008781.1"/>
</dbReference>
<evidence type="ECO:0000259" key="1">
    <source>
        <dbReference type="Pfam" id="PF00535"/>
    </source>
</evidence>
<dbReference type="GO" id="GO:0016758">
    <property type="term" value="F:hexosyltransferase activity"/>
    <property type="evidence" value="ECO:0007669"/>
    <property type="project" value="UniProtKB-ARBA"/>
</dbReference>
<feature type="domain" description="Glycosyltransferase 2-like" evidence="1">
    <location>
        <begin position="4"/>
        <end position="159"/>
    </location>
</feature>
<dbReference type="CAZy" id="GT2">
    <property type="family name" value="Glycosyltransferase Family 2"/>
</dbReference>
<evidence type="ECO:0000313" key="2">
    <source>
        <dbReference type="EMBL" id="ABM38483.1"/>
    </source>
</evidence>
<dbReference type="PANTHER" id="PTHR22916:SF3">
    <property type="entry name" value="UDP-GLCNAC:BETAGAL BETA-1,3-N-ACETYLGLUCOSAMINYLTRANSFERASE-LIKE PROTEIN 1"/>
    <property type="match status" value="1"/>
</dbReference>
<dbReference type="PANTHER" id="PTHR22916">
    <property type="entry name" value="GLYCOSYLTRANSFERASE"/>
    <property type="match status" value="1"/>
</dbReference>
<dbReference type="EMBL" id="CP000529">
    <property type="protein sequence ID" value="ABM38483.1"/>
    <property type="molecule type" value="Genomic_DNA"/>
</dbReference>
<dbReference type="HOGENOM" id="CLU_025996_21_0_4"/>
<dbReference type="Gene3D" id="3.90.550.10">
    <property type="entry name" value="Spore Coat Polysaccharide Biosynthesis Protein SpsA, Chain A"/>
    <property type="match status" value="1"/>
</dbReference>
<name>A1VS55_POLNA</name>
<dbReference type="KEGG" id="pna:Pnap_3185"/>
<keyword evidence="3" id="KW-1185">Reference proteome</keyword>
<accession>A1VS55</accession>
<gene>
    <name evidence="2" type="ordered locus">Pnap_3185</name>
</gene>
<organism evidence="2 3">
    <name type="scientific">Polaromonas naphthalenivorans (strain CJ2)</name>
    <dbReference type="NCBI Taxonomy" id="365044"/>
    <lineage>
        <taxon>Bacteria</taxon>
        <taxon>Pseudomonadati</taxon>
        <taxon>Pseudomonadota</taxon>
        <taxon>Betaproteobacteria</taxon>
        <taxon>Burkholderiales</taxon>
        <taxon>Comamonadaceae</taxon>
        <taxon>Polaromonas</taxon>
    </lineage>
</organism>
<keyword evidence="2" id="KW-0808">Transferase</keyword>
<dbReference type="STRING" id="365044.Pnap_3185"/>
<dbReference type="OrthoDB" id="9798249at2"/>
<evidence type="ECO:0000313" key="3">
    <source>
        <dbReference type="Proteomes" id="UP000000644"/>
    </source>
</evidence>